<protein>
    <submittedName>
        <fullName evidence="1">Uncharacterized protein</fullName>
    </submittedName>
</protein>
<dbReference type="Proteomes" id="UP000215914">
    <property type="component" value="Chromosome 8"/>
</dbReference>
<dbReference type="InParanoid" id="A0A251U431"/>
<gene>
    <name evidence="1" type="ORF">HannXRQ_Chr08g0207701</name>
</gene>
<keyword evidence="2" id="KW-1185">Reference proteome</keyword>
<reference evidence="2" key="1">
    <citation type="journal article" date="2017" name="Nature">
        <title>The sunflower genome provides insights into oil metabolism, flowering and Asterid evolution.</title>
        <authorList>
            <person name="Badouin H."/>
            <person name="Gouzy J."/>
            <person name="Grassa C.J."/>
            <person name="Murat F."/>
            <person name="Staton S.E."/>
            <person name="Cottret L."/>
            <person name="Lelandais-Briere C."/>
            <person name="Owens G.L."/>
            <person name="Carrere S."/>
            <person name="Mayjonade B."/>
            <person name="Legrand L."/>
            <person name="Gill N."/>
            <person name="Kane N.C."/>
            <person name="Bowers J.E."/>
            <person name="Hubner S."/>
            <person name="Bellec A."/>
            <person name="Berard A."/>
            <person name="Berges H."/>
            <person name="Blanchet N."/>
            <person name="Boniface M.C."/>
            <person name="Brunel D."/>
            <person name="Catrice O."/>
            <person name="Chaidir N."/>
            <person name="Claudel C."/>
            <person name="Donnadieu C."/>
            <person name="Faraut T."/>
            <person name="Fievet G."/>
            <person name="Helmstetter N."/>
            <person name="King M."/>
            <person name="Knapp S.J."/>
            <person name="Lai Z."/>
            <person name="Le Paslier M.C."/>
            <person name="Lippi Y."/>
            <person name="Lorenzon L."/>
            <person name="Mandel J.R."/>
            <person name="Marage G."/>
            <person name="Marchand G."/>
            <person name="Marquand E."/>
            <person name="Bret-Mestries E."/>
            <person name="Morien E."/>
            <person name="Nambeesan S."/>
            <person name="Nguyen T."/>
            <person name="Pegot-Espagnet P."/>
            <person name="Pouilly N."/>
            <person name="Raftis F."/>
            <person name="Sallet E."/>
            <person name="Schiex T."/>
            <person name="Thomas J."/>
            <person name="Vandecasteele C."/>
            <person name="Vares D."/>
            <person name="Vear F."/>
            <person name="Vautrin S."/>
            <person name="Crespi M."/>
            <person name="Mangin B."/>
            <person name="Burke J.M."/>
            <person name="Salse J."/>
            <person name="Munos S."/>
            <person name="Vincourt P."/>
            <person name="Rieseberg L.H."/>
            <person name="Langlade N.B."/>
        </authorList>
    </citation>
    <scope>NUCLEOTIDE SEQUENCE [LARGE SCALE GENOMIC DNA]</scope>
    <source>
        <strain evidence="2">cv. SF193</strain>
    </source>
</reference>
<evidence type="ECO:0000313" key="2">
    <source>
        <dbReference type="Proteomes" id="UP000215914"/>
    </source>
</evidence>
<sequence>MVGQKHHRPRMDFPLGALYAHVFLWLNSSNSIRSFWQFQNLNHNLSFSLDLGP</sequence>
<evidence type="ECO:0000313" key="1">
    <source>
        <dbReference type="EMBL" id="OTG17041.1"/>
    </source>
</evidence>
<accession>A0A251U431</accession>
<name>A0A251U431_HELAN</name>
<proteinExistence type="predicted"/>
<organism evidence="1 2">
    <name type="scientific">Helianthus annuus</name>
    <name type="common">Common sunflower</name>
    <dbReference type="NCBI Taxonomy" id="4232"/>
    <lineage>
        <taxon>Eukaryota</taxon>
        <taxon>Viridiplantae</taxon>
        <taxon>Streptophyta</taxon>
        <taxon>Embryophyta</taxon>
        <taxon>Tracheophyta</taxon>
        <taxon>Spermatophyta</taxon>
        <taxon>Magnoliopsida</taxon>
        <taxon>eudicotyledons</taxon>
        <taxon>Gunneridae</taxon>
        <taxon>Pentapetalae</taxon>
        <taxon>asterids</taxon>
        <taxon>campanulids</taxon>
        <taxon>Asterales</taxon>
        <taxon>Asteraceae</taxon>
        <taxon>Asteroideae</taxon>
        <taxon>Heliantheae alliance</taxon>
        <taxon>Heliantheae</taxon>
        <taxon>Helianthus</taxon>
    </lineage>
</organism>
<dbReference type="AlphaFoldDB" id="A0A251U431"/>
<dbReference type="EMBL" id="CM007897">
    <property type="protein sequence ID" value="OTG17041.1"/>
    <property type="molecule type" value="Genomic_DNA"/>
</dbReference>